<dbReference type="InterPro" id="IPR050902">
    <property type="entry name" value="ABC_Transporter_SBP"/>
</dbReference>
<dbReference type="Pfam" id="PF01497">
    <property type="entry name" value="Peripla_BP_2"/>
    <property type="match status" value="1"/>
</dbReference>
<dbReference type="PANTHER" id="PTHR30535">
    <property type="entry name" value="VITAMIN B12-BINDING PROTEIN"/>
    <property type="match status" value="1"/>
</dbReference>
<feature type="domain" description="Fe/B12 periplasmic-binding" evidence="1">
    <location>
        <begin position="58"/>
        <end position="363"/>
    </location>
</feature>
<protein>
    <recommendedName>
        <fullName evidence="1">Fe/B12 periplasmic-binding domain-containing protein</fullName>
    </recommendedName>
</protein>
<dbReference type="SUPFAM" id="SSF53807">
    <property type="entry name" value="Helical backbone' metal receptor"/>
    <property type="match status" value="1"/>
</dbReference>
<dbReference type="Gene3D" id="3.40.50.1980">
    <property type="entry name" value="Nitrogenase molybdenum iron protein domain"/>
    <property type="match status" value="2"/>
</dbReference>
<proteinExistence type="predicted"/>
<dbReference type="EMBL" id="BAYX01000005">
    <property type="protein sequence ID" value="GAJ93280.1"/>
    <property type="molecule type" value="Genomic_DNA"/>
</dbReference>
<reference evidence="2 3" key="1">
    <citation type="submission" date="2014-05" db="EMBL/GenBank/DDBJ databases">
        <title>Whole genome shotgun sequence of Rhizobium rhizogenes NBRC 13257.</title>
        <authorList>
            <person name="Katano-Makiyama Y."/>
            <person name="Hosoyama A."/>
            <person name="Hashimoto M."/>
            <person name="Hosoyama Y."/>
            <person name="Noguchi M."/>
            <person name="Tsuchikane K."/>
            <person name="Kimura A."/>
            <person name="Ohji S."/>
            <person name="Ichikawa N."/>
            <person name="Yamazoe A."/>
            <person name="Fujita N."/>
        </authorList>
    </citation>
    <scope>NUCLEOTIDE SEQUENCE [LARGE SCALE GENOMIC DNA]</scope>
    <source>
        <strain evidence="2 3">NBRC 13257</strain>
    </source>
</reference>
<gene>
    <name evidence="2" type="ORF">RRH01S_05_03550</name>
</gene>
<evidence type="ECO:0000313" key="3">
    <source>
        <dbReference type="Proteomes" id="UP000026941"/>
    </source>
</evidence>
<dbReference type="PANTHER" id="PTHR30535:SF34">
    <property type="entry name" value="MOLYBDATE-BINDING PROTEIN MOLA"/>
    <property type="match status" value="1"/>
</dbReference>
<name>A0AA87U4V3_RHIRH</name>
<evidence type="ECO:0000313" key="2">
    <source>
        <dbReference type="EMBL" id="GAJ93280.1"/>
    </source>
</evidence>
<evidence type="ECO:0000259" key="1">
    <source>
        <dbReference type="PROSITE" id="PS50983"/>
    </source>
</evidence>
<sequence length="387" mass="42408">MRYVTDTRKRLYALECGKRRTTHPVALKLIAVIAALLIALMMPALARADIILSDLRGRTVTLAKPASRVLVDDGRSILALSFLTDDPVSLIAAWPHDIDRFGRELYAAYRQRFPAIDTLPKSTSSAQDMVAEQVIAAKPDLVVLSLYSHPAEWQLEQLRQVGIPVIFIDFVADPFANSDRSLEVLGKAIGHEAEADRVIAFRKQQKALIAERIAKEDPSERPLVFMETHASTQEACCNSPGTGNVGKFIDFVGARNIGDILAGKPFGQISLEYALASKPDIYIASGGEYMEKRGGLLIGPHYSAEETRDAMARLLARPGFAAIPAVATGAVHGLSQQIFNSPLDVLALELIAKWTQPKLFEDLDVEATRRTLNGFMAVPLTGVYWTD</sequence>
<dbReference type="InterPro" id="IPR002491">
    <property type="entry name" value="ABC_transptr_periplasmic_BD"/>
</dbReference>
<dbReference type="PROSITE" id="PS50983">
    <property type="entry name" value="FE_B12_PBP"/>
    <property type="match status" value="1"/>
</dbReference>
<comment type="caution">
    <text evidence="2">The sequence shown here is derived from an EMBL/GenBank/DDBJ whole genome shotgun (WGS) entry which is preliminary data.</text>
</comment>
<dbReference type="RefSeq" id="WP_015917618.1">
    <property type="nucleotide sequence ID" value="NZ_BAYX01000005.1"/>
</dbReference>
<dbReference type="Proteomes" id="UP000026941">
    <property type="component" value="Unassembled WGS sequence"/>
</dbReference>
<organism evidence="2 3">
    <name type="scientific">Rhizobium rhizogenes NBRC 13257</name>
    <dbReference type="NCBI Taxonomy" id="1220581"/>
    <lineage>
        <taxon>Bacteria</taxon>
        <taxon>Pseudomonadati</taxon>
        <taxon>Pseudomonadota</taxon>
        <taxon>Alphaproteobacteria</taxon>
        <taxon>Hyphomicrobiales</taxon>
        <taxon>Rhizobiaceae</taxon>
        <taxon>Rhizobium/Agrobacterium group</taxon>
        <taxon>Rhizobium</taxon>
    </lineage>
</organism>
<accession>A0AA87U4V3</accession>
<dbReference type="AlphaFoldDB" id="A0AA87U4V3"/>